<dbReference type="EC" id="2.7.13.3" evidence="2"/>
<dbReference type="PRINTS" id="PR00344">
    <property type="entry name" value="BCTRLSENSOR"/>
</dbReference>
<sequence length="697" mass="77203">MTNEQEGHSLESLGARLQSTLAELARSQGREAHYRHESDTLLRGIATLAEAKTLDEVLLGLIKVLQPFIGFEAALVVGSQPQRGTTLLCSCNEVQPYQWPWGRAFERALAGETLILYEPALLPDFAPVAHSPLWRSVLLTGLKAPGFSGVLVCRHSQQRGLDLDSKTALQRCRPLISQALVNLAYRARLEQQVELRTEALHASEQRFRHFAAMASDWFWECDERFCISYVSAPDRANGELSQRLLGRSLLTLEWLQLHDTEDFRPALCAQQPLRRLRTAVRRRGELLWLEVNADPCFSSDGAFTGYHGTARDIGDLIRREQELAKARDLAQAASQAKSRFLAMITHELRSPMNAVLGTLDLLQHAPLEEQQHALLGHATHAARMLQTVIDDVLDYSKIESGTLSLRREPFSPATLCQALLEPLYPEAQRRGLQLVLQLDSDVPEILLGDPVRLSQIIGNLLGNAMKFTPDGEVRLHLGWSSQLLIEVYDSGIGITPVDLERVFEPFVQGDSSATRSFSGAGLGLAICRRLTTLMGGEIGADSEQEKGSRFWCRLPLSLPQSPLKAPQSKPLRAPMPLSVLVVDDSEVNRMVVSLMLQRLVQEVQECASAEAALALVMSRAPDLILMDLRMPQIDGLEATRRLRGLGYTGCIVALTANAMPEDREQALAAGMDDFMAKPISLARLQECCERHFPQCAG</sequence>
<reference evidence="11 12" key="1">
    <citation type="submission" date="2019-05" db="EMBL/GenBank/DDBJ databases">
        <title>OXA-830, a novel chromosomally encoded expanded-spectrum class D beta-lactamase in Aeromonas simiae.</title>
        <authorList>
            <person name="Zhou W."/>
            <person name="Chen Q."/>
        </authorList>
    </citation>
    <scope>NUCLEOTIDE SEQUENCE [LARGE SCALE GENOMIC DNA]</scope>
    <source>
        <strain evidence="11 12">A6</strain>
    </source>
</reference>
<dbReference type="InterPro" id="IPR005467">
    <property type="entry name" value="His_kinase_dom"/>
</dbReference>
<feature type="domain" description="Response regulatory" evidence="9">
    <location>
        <begin position="578"/>
        <end position="692"/>
    </location>
</feature>
<dbReference type="CDD" id="cd16922">
    <property type="entry name" value="HATPase_EvgS-ArcB-TorS-like"/>
    <property type="match status" value="1"/>
</dbReference>
<evidence type="ECO:0000256" key="1">
    <source>
        <dbReference type="ARBA" id="ARBA00000085"/>
    </source>
</evidence>
<feature type="domain" description="Histidine kinase" evidence="8">
    <location>
        <begin position="343"/>
        <end position="558"/>
    </location>
</feature>
<dbReference type="InterPro" id="IPR003661">
    <property type="entry name" value="HisK_dim/P_dom"/>
</dbReference>
<dbReference type="RefSeq" id="WP_193000625.1">
    <property type="nucleotide sequence ID" value="NZ_CP040449.1"/>
</dbReference>
<keyword evidence="5" id="KW-0418">Kinase</keyword>
<keyword evidence="3 7" id="KW-0597">Phosphoprotein</keyword>
<dbReference type="Pfam" id="PF00512">
    <property type="entry name" value="HisKA"/>
    <property type="match status" value="1"/>
</dbReference>
<evidence type="ECO:0000259" key="9">
    <source>
        <dbReference type="PROSITE" id="PS50110"/>
    </source>
</evidence>
<dbReference type="PANTHER" id="PTHR43047">
    <property type="entry name" value="TWO-COMPONENT HISTIDINE PROTEIN KINASE"/>
    <property type="match status" value="1"/>
</dbReference>
<dbReference type="Gene3D" id="3.40.50.2300">
    <property type="match status" value="1"/>
</dbReference>
<dbReference type="InterPro" id="IPR000700">
    <property type="entry name" value="PAS-assoc_C"/>
</dbReference>
<dbReference type="PANTHER" id="PTHR43047:SF64">
    <property type="entry name" value="HISTIDINE KINASE CONTAINING CHEY-HOMOLOGOUS RECEIVER DOMAIN AND PAS DOMAIN-RELATED"/>
    <property type="match status" value="1"/>
</dbReference>
<dbReference type="InterPro" id="IPR036890">
    <property type="entry name" value="HATPase_C_sf"/>
</dbReference>
<dbReference type="Proteomes" id="UP000594034">
    <property type="component" value="Chromosome"/>
</dbReference>
<dbReference type="InterPro" id="IPR004358">
    <property type="entry name" value="Sig_transdc_His_kin-like_C"/>
</dbReference>
<evidence type="ECO:0000256" key="4">
    <source>
        <dbReference type="ARBA" id="ARBA00022679"/>
    </source>
</evidence>
<dbReference type="AlphaFoldDB" id="A0A5J6WW80"/>
<evidence type="ECO:0000256" key="2">
    <source>
        <dbReference type="ARBA" id="ARBA00012438"/>
    </source>
</evidence>
<dbReference type="Gene3D" id="3.30.450.20">
    <property type="entry name" value="PAS domain"/>
    <property type="match status" value="1"/>
</dbReference>
<dbReference type="SMART" id="SM00387">
    <property type="entry name" value="HATPase_c"/>
    <property type="match status" value="1"/>
</dbReference>
<dbReference type="InterPro" id="IPR003594">
    <property type="entry name" value="HATPase_dom"/>
</dbReference>
<evidence type="ECO:0000256" key="5">
    <source>
        <dbReference type="ARBA" id="ARBA00022777"/>
    </source>
</evidence>
<comment type="catalytic activity">
    <reaction evidence="1">
        <text>ATP + protein L-histidine = ADP + protein N-phospho-L-histidine.</text>
        <dbReference type="EC" id="2.7.13.3"/>
    </reaction>
</comment>
<dbReference type="CDD" id="cd17546">
    <property type="entry name" value="REC_hyHK_CKI1_RcsC-like"/>
    <property type="match status" value="1"/>
</dbReference>
<dbReference type="InterPro" id="IPR000014">
    <property type="entry name" value="PAS"/>
</dbReference>
<dbReference type="KEGG" id="asim:FE240_09950"/>
<dbReference type="GO" id="GO:0000155">
    <property type="term" value="F:phosphorelay sensor kinase activity"/>
    <property type="evidence" value="ECO:0007669"/>
    <property type="project" value="InterPro"/>
</dbReference>
<dbReference type="EMBL" id="CP040449">
    <property type="protein sequence ID" value="QFI54980.1"/>
    <property type="molecule type" value="Genomic_DNA"/>
</dbReference>
<accession>A0A5J6WW80</accession>
<dbReference type="InterPro" id="IPR036097">
    <property type="entry name" value="HisK_dim/P_sf"/>
</dbReference>
<dbReference type="SUPFAM" id="SSF47384">
    <property type="entry name" value="Homodimeric domain of signal transducing histidine kinase"/>
    <property type="match status" value="1"/>
</dbReference>
<dbReference type="Pfam" id="PF00072">
    <property type="entry name" value="Response_reg"/>
    <property type="match status" value="1"/>
</dbReference>
<dbReference type="PROSITE" id="PS50109">
    <property type="entry name" value="HIS_KIN"/>
    <property type="match status" value="1"/>
</dbReference>
<evidence type="ECO:0000256" key="7">
    <source>
        <dbReference type="PROSITE-ProRule" id="PRU00169"/>
    </source>
</evidence>
<feature type="domain" description="PAC" evidence="10">
    <location>
        <begin position="269"/>
        <end position="325"/>
    </location>
</feature>
<evidence type="ECO:0000259" key="8">
    <source>
        <dbReference type="PROSITE" id="PS50109"/>
    </source>
</evidence>
<evidence type="ECO:0000256" key="3">
    <source>
        <dbReference type="ARBA" id="ARBA00022553"/>
    </source>
</evidence>
<feature type="modified residue" description="4-aspartylphosphate" evidence="7">
    <location>
        <position position="627"/>
    </location>
</feature>
<name>A0A5J6WW80_9GAMM</name>
<dbReference type="InterPro" id="IPR011006">
    <property type="entry name" value="CheY-like_superfamily"/>
</dbReference>
<protein>
    <recommendedName>
        <fullName evidence="2">histidine kinase</fullName>
        <ecNumber evidence="2">2.7.13.3</ecNumber>
    </recommendedName>
</protein>
<evidence type="ECO:0000259" key="10">
    <source>
        <dbReference type="PROSITE" id="PS50113"/>
    </source>
</evidence>
<evidence type="ECO:0000313" key="12">
    <source>
        <dbReference type="Proteomes" id="UP000594034"/>
    </source>
</evidence>
<dbReference type="CDD" id="cd00082">
    <property type="entry name" value="HisKA"/>
    <property type="match status" value="1"/>
</dbReference>
<dbReference type="SUPFAM" id="SSF55874">
    <property type="entry name" value="ATPase domain of HSP90 chaperone/DNA topoisomerase II/histidine kinase"/>
    <property type="match status" value="1"/>
</dbReference>
<dbReference type="InterPro" id="IPR035965">
    <property type="entry name" value="PAS-like_dom_sf"/>
</dbReference>
<dbReference type="InterPro" id="IPR001789">
    <property type="entry name" value="Sig_transdc_resp-reg_receiver"/>
</dbReference>
<organism evidence="11 12">
    <name type="scientific">Aeromonas simiae</name>
    <dbReference type="NCBI Taxonomy" id="218936"/>
    <lineage>
        <taxon>Bacteria</taxon>
        <taxon>Pseudomonadati</taxon>
        <taxon>Pseudomonadota</taxon>
        <taxon>Gammaproteobacteria</taxon>
        <taxon>Aeromonadales</taxon>
        <taxon>Aeromonadaceae</taxon>
        <taxon>Aeromonas</taxon>
    </lineage>
</organism>
<dbReference type="SUPFAM" id="SSF52172">
    <property type="entry name" value="CheY-like"/>
    <property type="match status" value="1"/>
</dbReference>
<dbReference type="SUPFAM" id="SSF55785">
    <property type="entry name" value="PYP-like sensor domain (PAS domain)"/>
    <property type="match status" value="1"/>
</dbReference>
<dbReference type="SMART" id="SM00388">
    <property type="entry name" value="HisKA"/>
    <property type="match status" value="1"/>
</dbReference>
<keyword evidence="12" id="KW-1185">Reference proteome</keyword>
<dbReference type="NCBIfam" id="TIGR00229">
    <property type="entry name" value="sensory_box"/>
    <property type="match status" value="1"/>
</dbReference>
<dbReference type="PROSITE" id="PS50113">
    <property type="entry name" value="PAC"/>
    <property type="match status" value="1"/>
</dbReference>
<dbReference type="Gene3D" id="3.30.565.10">
    <property type="entry name" value="Histidine kinase-like ATPase, C-terminal domain"/>
    <property type="match status" value="1"/>
</dbReference>
<keyword evidence="4" id="KW-0808">Transferase</keyword>
<dbReference type="Gene3D" id="1.10.287.130">
    <property type="match status" value="1"/>
</dbReference>
<gene>
    <name evidence="11" type="ORF">FE240_09950</name>
</gene>
<dbReference type="Pfam" id="PF02518">
    <property type="entry name" value="HATPase_c"/>
    <property type="match status" value="1"/>
</dbReference>
<evidence type="ECO:0000256" key="6">
    <source>
        <dbReference type="ARBA" id="ARBA00023012"/>
    </source>
</evidence>
<dbReference type="SMART" id="SM00448">
    <property type="entry name" value="REC"/>
    <property type="match status" value="1"/>
</dbReference>
<evidence type="ECO:0000313" key="11">
    <source>
        <dbReference type="EMBL" id="QFI54980.1"/>
    </source>
</evidence>
<dbReference type="PROSITE" id="PS50110">
    <property type="entry name" value="RESPONSE_REGULATORY"/>
    <property type="match status" value="1"/>
</dbReference>
<dbReference type="FunFam" id="3.30.565.10:FF:000010">
    <property type="entry name" value="Sensor histidine kinase RcsC"/>
    <property type="match status" value="1"/>
</dbReference>
<proteinExistence type="predicted"/>
<keyword evidence="6" id="KW-0902">Two-component regulatory system</keyword>